<dbReference type="Proteomes" id="UP000323632">
    <property type="component" value="Unassembled WGS sequence"/>
</dbReference>
<dbReference type="EMBL" id="VWSH01000003">
    <property type="protein sequence ID" value="KAA5533431.1"/>
    <property type="molecule type" value="Genomic_DNA"/>
</dbReference>
<protein>
    <submittedName>
        <fullName evidence="2">Helix-turn-helix transcriptional regulator</fullName>
    </submittedName>
</protein>
<dbReference type="AlphaFoldDB" id="A0A5M6CEA9"/>
<accession>A0A5M6CEA9</accession>
<dbReference type="Gene3D" id="1.10.260.40">
    <property type="entry name" value="lambda repressor-like DNA-binding domains"/>
    <property type="match status" value="1"/>
</dbReference>
<dbReference type="Pfam" id="PF01381">
    <property type="entry name" value="HTH_3"/>
    <property type="match status" value="1"/>
</dbReference>
<sequence length="115" mass="13766">MYQFDLKRFRKEKRLTQDGLGAMVGYSRASLSNFESGRQPITDSFLDKLNEVFGIDVEEYKSYNRISIVNEDEDEEYTKTYWKTKYYNLLEKYNACLEEKDTLSRKLLNESKQKE</sequence>
<feature type="domain" description="HTH cro/C1-type" evidence="1">
    <location>
        <begin position="6"/>
        <end position="60"/>
    </location>
</feature>
<dbReference type="GO" id="GO:0003677">
    <property type="term" value="F:DNA binding"/>
    <property type="evidence" value="ECO:0007669"/>
    <property type="project" value="InterPro"/>
</dbReference>
<dbReference type="SUPFAM" id="SSF47413">
    <property type="entry name" value="lambda repressor-like DNA-binding domains"/>
    <property type="match status" value="1"/>
</dbReference>
<evidence type="ECO:0000313" key="2">
    <source>
        <dbReference type="EMBL" id="KAA5533431.1"/>
    </source>
</evidence>
<keyword evidence="3" id="KW-1185">Reference proteome</keyword>
<name>A0A5M6CEA9_9BACT</name>
<gene>
    <name evidence="2" type="ORF">F0919_12885</name>
</gene>
<organism evidence="2 3">
    <name type="scientific">Taibaiella lutea</name>
    <dbReference type="NCBI Taxonomy" id="2608001"/>
    <lineage>
        <taxon>Bacteria</taxon>
        <taxon>Pseudomonadati</taxon>
        <taxon>Bacteroidota</taxon>
        <taxon>Chitinophagia</taxon>
        <taxon>Chitinophagales</taxon>
        <taxon>Chitinophagaceae</taxon>
        <taxon>Taibaiella</taxon>
    </lineage>
</organism>
<dbReference type="InterPro" id="IPR010982">
    <property type="entry name" value="Lambda_DNA-bd_dom_sf"/>
</dbReference>
<dbReference type="SMART" id="SM00530">
    <property type="entry name" value="HTH_XRE"/>
    <property type="match status" value="1"/>
</dbReference>
<dbReference type="InterPro" id="IPR001387">
    <property type="entry name" value="Cro/C1-type_HTH"/>
</dbReference>
<comment type="caution">
    <text evidence="2">The sequence shown here is derived from an EMBL/GenBank/DDBJ whole genome shotgun (WGS) entry which is preliminary data.</text>
</comment>
<dbReference type="CDD" id="cd00093">
    <property type="entry name" value="HTH_XRE"/>
    <property type="match status" value="1"/>
</dbReference>
<reference evidence="2 3" key="1">
    <citation type="submission" date="2019-09" db="EMBL/GenBank/DDBJ databases">
        <title>Genome sequence and assembly of Taibaiella sp.</title>
        <authorList>
            <person name="Chhetri G."/>
        </authorList>
    </citation>
    <scope>NUCLEOTIDE SEQUENCE [LARGE SCALE GENOMIC DNA]</scope>
    <source>
        <strain evidence="2 3">KVB11</strain>
    </source>
</reference>
<evidence type="ECO:0000259" key="1">
    <source>
        <dbReference type="PROSITE" id="PS50943"/>
    </source>
</evidence>
<dbReference type="PROSITE" id="PS50943">
    <property type="entry name" value="HTH_CROC1"/>
    <property type="match status" value="1"/>
</dbReference>
<dbReference type="RefSeq" id="WP_150033178.1">
    <property type="nucleotide sequence ID" value="NZ_VWSH01000003.1"/>
</dbReference>
<evidence type="ECO:0000313" key="3">
    <source>
        <dbReference type="Proteomes" id="UP000323632"/>
    </source>
</evidence>
<proteinExistence type="predicted"/>